<dbReference type="CDD" id="cd00130">
    <property type="entry name" value="PAS"/>
    <property type="match status" value="1"/>
</dbReference>
<feature type="domain" description="PAS" evidence="1">
    <location>
        <begin position="1"/>
        <end position="68"/>
    </location>
</feature>
<name>A0AAW9HZP8_CLOPF</name>
<sequence>IYKLFLENIPYPVWIQDIDTKIIFINGHYENLYNVKACDVIGKKTVDVLSKEKSDIHNEQLKNTLITKKVTISEVLIKDLYFRIYVFPILDKRQETQGVAGIVIDIDEKKQLELIHQKNILRTII</sequence>
<dbReference type="SUPFAM" id="SSF55785">
    <property type="entry name" value="PYP-like sensor domain (PAS domain)"/>
    <property type="match status" value="1"/>
</dbReference>
<dbReference type="Proteomes" id="UP001288778">
    <property type="component" value="Unassembled WGS sequence"/>
</dbReference>
<dbReference type="InterPro" id="IPR013767">
    <property type="entry name" value="PAS_fold"/>
</dbReference>
<evidence type="ECO:0000259" key="1">
    <source>
        <dbReference type="PROSITE" id="PS50112"/>
    </source>
</evidence>
<dbReference type="PROSITE" id="PS50112">
    <property type="entry name" value="PAS"/>
    <property type="match status" value="1"/>
</dbReference>
<dbReference type="Pfam" id="PF00989">
    <property type="entry name" value="PAS"/>
    <property type="match status" value="1"/>
</dbReference>
<protein>
    <submittedName>
        <fullName evidence="2">PAS domain S-box protein</fullName>
    </submittedName>
</protein>
<organism evidence="2 3">
    <name type="scientific">Clostridium perfringens</name>
    <dbReference type="NCBI Taxonomy" id="1502"/>
    <lineage>
        <taxon>Bacteria</taxon>
        <taxon>Bacillati</taxon>
        <taxon>Bacillota</taxon>
        <taxon>Clostridia</taxon>
        <taxon>Eubacteriales</taxon>
        <taxon>Clostridiaceae</taxon>
        <taxon>Clostridium</taxon>
    </lineage>
</organism>
<dbReference type="InterPro" id="IPR000014">
    <property type="entry name" value="PAS"/>
</dbReference>
<dbReference type="Gene3D" id="3.30.450.20">
    <property type="entry name" value="PAS domain"/>
    <property type="match status" value="1"/>
</dbReference>
<gene>
    <name evidence="2" type="ORF">GNF68_17645</name>
</gene>
<dbReference type="RefSeq" id="WP_322395954.1">
    <property type="nucleotide sequence ID" value="NZ_WNUI01000747.1"/>
</dbReference>
<dbReference type="EMBL" id="WNUI01000747">
    <property type="protein sequence ID" value="MDZ4910793.1"/>
    <property type="molecule type" value="Genomic_DNA"/>
</dbReference>
<evidence type="ECO:0000313" key="2">
    <source>
        <dbReference type="EMBL" id="MDZ4910793.1"/>
    </source>
</evidence>
<evidence type="ECO:0000313" key="3">
    <source>
        <dbReference type="Proteomes" id="UP001288778"/>
    </source>
</evidence>
<dbReference type="SMART" id="SM00091">
    <property type="entry name" value="PAS"/>
    <property type="match status" value="1"/>
</dbReference>
<dbReference type="AlphaFoldDB" id="A0AAW9HZP8"/>
<comment type="caution">
    <text evidence="2">The sequence shown here is derived from an EMBL/GenBank/DDBJ whole genome shotgun (WGS) entry which is preliminary data.</text>
</comment>
<feature type="non-terminal residue" evidence="2">
    <location>
        <position position="1"/>
    </location>
</feature>
<reference evidence="2" key="1">
    <citation type="submission" date="2019-11" db="EMBL/GenBank/DDBJ databases">
        <title>Characterization of Clostridium perfringens isolates from swine manure treated agricultural soils.</title>
        <authorList>
            <person name="Wushke S.T."/>
        </authorList>
    </citation>
    <scope>NUCLEOTIDE SEQUENCE</scope>
    <source>
        <strain evidence="2">X94</strain>
    </source>
</reference>
<dbReference type="NCBIfam" id="TIGR00229">
    <property type="entry name" value="sensory_box"/>
    <property type="match status" value="1"/>
</dbReference>
<proteinExistence type="predicted"/>
<dbReference type="InterPro" id="IPR035965">
    <property type="entry name" value="PAS-like_dom_sf"/>
</dbReference>
<accession>A0AAW9HZP8</accession>
<feature type="non-terminal residue" evidence="2">
    <location>
        <position position="125"/>
    </location>
</feature>
<dbReference type="GO" id="GO:0006355">
    <property type="term" value="P:regulation of DNA-templated transcription"/>
    <property type="evidence" value="ECO:0007669"/>
    <property type="project" value="InterPro"/>
</dbReference>